<keyword evidence="1" id="KW-0812">Transmembrane</keyword>
<protein>
    <submittedName>
        <fullName evidence="2">Uncharacterized protein</fullName>
    </submittedName>
</protein>
<gene>
    <name evidence="2" type="ORF">G9470_24140</name>
</gene>
<organism evidence="2 3">
    <name type="scientific">Lacrimispora defluvii</name>
    <dbReference type="NCBI Taxonomy" id="2719233"/>
    <lineage>
        <taxon>Bacteria</taxon>
        <taxon>Bacillati</taxon>
        <taxon>Bacillota</taxon>
        <taxon>Clostridia</taxon>
        <taxon>Lachnospirales</taxon>
        <taxon>Lachnospiraceae</taxon>
        <taxon>Lacrimispora</taxon>
    </lineage>
</organism>
<keyword evidence="3" id="KW-1185">Reference proteome</keyword>
<proteinExistence type="predicted"/>
<reference evidence="2 3" key="1">
    <citation type="submission" date="2020-03" db="EMBL/GenBank/DDBJ databases">
        <title>Genome Sequence of industrial isolate, B5A.</title>
        <authorList>
            <person name="Sharma S."/>
            <person name="Patil P.B."/>
            <person name="Korpole S."/>
        </authorList>
    </citation>
    <scope>NUCLEOTIDE SEQUENCE [LARGE SCALE GENOMIC DNA]</scope>
    <source>
        <strain evidence="2 3">PI-S10-B5A</strain>
    </source>
</reference>
<name>A0ABX1VYI6_9FIRM</name>
<keyword evidence="1" id="KW-0472">Membrane</keyword>
<dbReference type="RefSeq" id="WP_170823899.1">
    <property type="nucleotide sequence ID" value="NZ_JAAOXG010000071.1"/>
</dbReference>
<dbReference type="EMBL" id="JAAOXG010000071">
    <property type="protein sequence ID" value="NNJ32854.1"/>
    <property type="molecule type" value="Genomic_DNA"/>
</dbReference>
<dbReference type="Proteomes" id="UP000539052">
    <property type="component" value="Unassembled WGS sequence"/>
</dbReference>
<evidence type="ECO:0000313" key="3">
    <source>
        <dbReference type="Proteomes" id="UP000539052"/>
    </source>
</evidence>
<evidence type="ECO:0000313" key="2">
    <source>
        <dbReference type="EMBL" id="NNJ32854.1"/>
    </source>
</evidence>
<evidence type="ECO:0000256" key="1">
    <source>
        <dbReference type="SAM" id="Phobius"/>
    </source>
</evidence>
<accession>A0ABX1VYI6</accession>
<sequence length="124" mass="14342">MRKVGILSVSLLLLVVLLGAMVFRYDRFDTYDGGSRYIDRWTGVEWIREEYAYGQSRIPANYFNHPGAMAATGEEMAAQLIRIVNRENTLLFIWCVLLLLCLGGIVSFFVRPRRKAIHFKRHDS</sequence>
<feature type="transmembrane region" description="Helical" evidence="1">
    <location>
        <begin position="91"/>
        <end position="110"/>
    </location>
</feature>
<comment type="caution">
    <text evidence="2">The sequence shown here is derived from an EMBL/GenBank/DDBJ whole genome shotgun (WGS) entry which is preliminary data.</text>
</comment>
<keyword evidence="1" id="KW-1133">Transmembrane helix</keyword>